<dbReference type="Proteomes" id="UP000198596">
    <property type="component" value="Unassembled WGS sequence"/>
</dbReference>
<dbReference type="SUPFAM" id="SSF46955">
    <property type="entry name" value="Putative DNA-binding domain"/>
    <property type="match status" value="1"/>
</dbReference>
<dbReference type="OrthoDB" id="1524679at2"/>
<protein>
    <recommendedName>
        <fullName evidence="3">Helix-turn-helix domain-containing protein</fullName>
    </recommendedName>
</protein>
<dbReference type="STRING" id="935223.SAMN04488131_1123"/>
<dbReference type="InterPro" id="IPR009061">
    <property type="entry name" value="DNA-bd_dom_put_sf"/>
</dbReference>
<proteinExistence type="predicted"/>
<reference evidence="2" key="1">
    <citation type="submission" date="2016-10" db="EMBL/GenBank/DDBJ databases">
        <authorList>
            <person name="Varghese N."/>
            <person name="Submissions S."/>
        </authorList>
    </citation>
    <scope>NUCLEOTIDE SEQUENCE [LARGE SCALE GENOMIC DNA]</scope>
    <source>
        <strain evidence="2">CGMCC 1.9227</strain>
    </source>
</reference>
<sequence>MENNNSQLILLSVEKLENILYPLFNKLNSIEEKLKKEKVKQEDTYYRNTDLKAKFGLSPNTIIKYRESGIIPYTMIGELYLYPKAQFDIILKKNSNWDLFQNKPS</sequence>
<gene>
    <name evidence="1" type="ORF">SAMN04488131_1123</name>
</gene>
<dbReference type="AlphaFoldDB" id="A0A1I2GZ25"/>
<name>A0A1I2GZ25_9FLAO</name>
<dbReference type="RefSeq" id="WP_091206358.1">
    <property type="nucleotide sequence ID" value="NZ_FONQ01000012.1"/>
</dbReference>
<organism evidence="1 2">
    <name type="scientific">Flavobacterium xueshanense</name>
    <dbReference type="NCBI Taxonomy" id="935223"/>
    <lineage>
        <taxon>Bacteria</taxon>
        <taxon>Pseudomonadati</taxon>
        <taxon>Bacteroidota</taxon>
        <taxon>Flavobacteriia</taxon>
        <taxon>Flavobacteriales</taxon>
        <taxon>Flavobacteriaceae</taxon>
        <taxon>Flavobacterium</taxon>
    </lineage>
</organism>
<accession>A0A1I2GZ25</accession>
<evidence type="ECO:0000313" key="2">
    <source>
        <dbReference type="Proteomes" id="UP000198596"/>
    </source>
</evidence>
<dbReference type="EMBL" id="FONQ01000012">
    <property type="protein sequence ID" value="SFF22672.1"/>
    <property type="molecule type" value="Genomic_DNA"/>
</dbReference>
<evidence type="ECO:0000313" key="1">
    <source>
        <dbReference type="EMBL" id="SFF22672.1"/>
    </source>
</evidence>
<keyword evidence="2" id="KW-1185">Reference proteome</keyword>
<evidence type="ECO:0008006" key="3">
    <source>
        <dbReference type="Google" id="ProtNLM"/>
    </source>
</evidence>